<evidence type="ECO:0000259" key="10">
    <source>
        <dbReference type="PROSITE" id="PS51751"/>
    </source>
</evidence>
<evidence type="ECO:0000256" key="1">
    <source>
        <dbReference type="ARBA" id="ARBA00004127"/>
    </source>
</evidence>
<feature type="compositionally biased region" description="Basic residues" evidence="8">
    <location>
        <begin position="13"/>
        <end position="25"/>
    </location>
</feature>
<evidence type="ECO:0000256" key="7">
    <source>
        <dbReference type="PROSITE-ProRule" id="PRU01087"/>
    </source>
</evidence>
<feature type="transmembrane region" description="Helical" evidence="9">
    <location>
        <begin position="233"/>
        <end position="254"/>
    </location>
</feature>
<organism evidence="11 12">
    <name type="scientific">Monosiga brevicollis</name>
    <name type="common">Choanoflagellate</name>
    <dbReference type="NCBI Taxonomy" id="81824"/>
    <lineage>
        <taxon>Eukaryota</taxon>
        <taxon>Choanoflagellata</taxon>
        <taxon>Craspedida</taxon>
        <taxon>Salpingoecidae</taxon>
        <taxon>Monosiga</taxon>
    </lineage>
</organism>
<keyword evidence="2 7" id="KW-0812">Transmembrane</keyword>
<feature type="transmembrane region" description="Helical" evidence="9">
    <location>
        <begin position="169"/>
        <end position="188"/>
    </location>
</feature>
<comment type="subcellular location">
    <subcellularLocation>
        <location evidence="1">Endomembrane system</location>
        <topology evidence="1">Multi-pass membrane protein</topology>
    </subcellularLocation>
</comment>
<evidence type="ECO:0000256" key="3">
    <source>
        <dbReference type="ARBA" id="ARBA00022737"/>
    </source>
</evidence>
<evidence type="ECO:0000256" key="2">
    <source>
        <dbReference type="ARBA" id="ARBA00022692"/>
    </source>
</evidence>
<name>A9UP69_MONBE</name>
<dbReference type="AlphaFoldDB" id="A9UP69"/>
<reference evidence="11 12" key="1">
    <citation type="journal article" date="2008" name="Nature">
        <title>The genome of the choanoflagellate Monosiga brevicollis and the origin of metazoans.</title>
        <authorList>
            <consortium name="JGI Sequencing"/>
            <person name="King N."/>
            <person name="Westbrook M.J."/>
            <person name="Young S.L."/>
            <person name="Kuo A."/>
            <person name="Abedin M."/>
            <person name="Chapman J."/>
            <person name="Fairclough S."/>
            <person name="Hellsten U."/>
            <person name="Isogai Y."/>
            <person name="Letunic I."/>
            <person name="Marr M."/>
            <person name="Pincus D."/>
            <person name="Putnam N."/>
            <person name="Rokas A."/>
            <person name="Wright K.J."/>
            <person name="Zuzow R."/>
            <person name="Dirks W."/>
            <person name="Good M."/>
            <person name="Goodstein D."/>
            <person name="Lemons D."/>
            <person name="Li W."/>
            <person name="Lyons J.B."/>
            <person name="Morris A."/>
            <person name="Nichols S."/>
            <person name="Richter D.J."/>
            <person name="Salamov A."/>
            <person name="Bork P."/>
            <person name="Lim W.A."/>
            <person name="Manning G."/>
            <person name="Miller W.T."/>
            <person name="McGinnis W."/>
            <person name="Shapiro H."/>
            <person name="Tjian R."/>
            <person name="Grigoriev I.V."/>
            <person name="Rokhsar D."/>
        </authorList>
    </citation>
    <scope>NUCLEOTIDE SEQUENCE [LARGE SCALE GENOMIC DNA]</scope>
    <source>
        <strain evidence="12">MX1 / ATCC 50154</strain>
    </source>
</reference>
<evidence type="ECO:0000256" key="4">
    <source>
        <dbReference type="ARBA" id="ARBA00022989"/>
    </source>
</evidence>
<comment type="similarity">
    <text evidence="6">Belongs to the TM6SF family.</text>
</comment>
<evidence type="ECO:0000313" key="12">
    <source>
        <dbReference type="Proteomes" id="UP000001357"/>
    </source>
</evidence>
<proteinExistence type="inferred from homology"/>
<feature type="domain" description="EXPERA" evidence="10">
    <location>
        <begin position="230"/>
        <end position="356"/>
    </location>
</feature>
<evidence type="ECO:0000256" key="8">
    <source>
        <dbReference type="SAM" id="MobiDB-lite"/>
    </source>
</evidence>
<dbReference type="RefSeq" id="XP_001742584.1">
    <property type="nucleotide sequence ID" value="XM_001742532.1"/>
</dbReference>
<dbReference type="Pfam" id="PF26083">
    <property type="entry name" value="TM_Tm6sf2"/>
    <property type="match status" value="1"/>
</dbReference>
<sequence length="529" mass="58515">MDAPTDLTASAMRRSRRRTLGKKPARLGFEDETSQEAEPTVATPQPASAAPSRPNSVSQVLAGITKNASPLRYRSRSTSRRQSLQSPLRVSLPGNLAAAPQQLFSDDEEEPEPSAGAADVEEPVSPQLAGHAAEEAHVTPVRVAAADQAADPQQEEADEEDEEPLMDPLLVTAGCAMASFLAIPFLYAVDAHPEVISDPVYMAVVGCVTLTAFPILVYYSIFRHMPRFQFDVFMLFFALFAFTSMVDLMLALTIDGRSTVMKWYLDAGESYLNSSYGFAANIFDATAHWLLYMVMIYGLSSHNPASWRYVYLYWCGSVMFSLINLLAGGTISHISHALQPSSFLNTPYVLFPLIFLKRVFDTPRPARRADAFCRPSVDFHFAIFFVLAMIAIYVRFAASAGSEWSLARAWREIEPTLTDETGFFRVFGYLGLCYHIPYCLVVVACLLLGANRVQTEVLTDISVLMAGGFMETYFCFCVSAVYKLTNEASRISDEQAPAFWTINVLLVLLTHVFAAHCIYSLPFKGLLSD</sequence>
<dbReference type="EMBL" id="CH991543">
    <property type="protein sequence ID" value="EDQ92822.1"/>
    <property type="molecule type" value="Genomic_DNA"/>
</dbReference>
<dbReference type="PANTHER" id="PTHR14568:SF8">
    <property type="entry name" value="EXPERA DOMAIN-CONTAINING PROTEIN"/>
    <property type="match status" value="1"/>
</dbReference>
<dbReference type="Proteomes" id="UP000001357">
    <property type="component" value="Unassembled WGS sequence"/>
</dbReference>
<evidence type="ECO:0000313" key="11">
    <source>
        <dbReference type="EMBL" id="EDQ92822.1"/>
    </source>
</evidence>
<evidence type="ECO:0000256" key="9">
    <source>
        <dbReference type="SAM" id="Phobius"/>
    </source>
</evidence>
<dbReference type="PANTHER" id="PTHR14568">
    <property type="entry name" value="TRANSMEMBRANE SUPERFAMILY 6 MEMBER 1/2"/>
    <property type="match status" value="1"/>
</dbReference>
<dbReference type="GeneID" id="5887698"/>
<protein>
    <recommendedName>
        <fullName evidence="10">EXPERA domain-containing protein</fullName>
    </recommendedName>
</protein>
<keyword evidence="3" id="KW-0677">Repeat</keyword>
<keyword evidence="12" id="KW-1185">Reference proteome</keyword>
<dbReference type="InterPro" id="IPR033118">
    <property type="entry name" value="EXPERA"/>
</dbReference>
<feature type="transmembrane region" description="Helical" evidence="9">
    <location>
        <begin position="274"/>
        <end position="299"/>
    </location>
</feature>
<dbReference type="InParanoid" id="A9UP69"/>
<accession>A9UP69</accession>
<dbReference type="InterPro" id="IPR059044">
    <property type="entry name" value="TM_Tm6sf1/2"/>
</dbReference>
<feature type="transmembrane region" description="Helical" evidence="9">
    <location>
        <begin position="461"/>
        <end position="482"/>
    </location>
</feature>
<feature type="compositionally biased region" description="Low complexity" evidence="8">
    <location>
        <begin position="80"/>
        <end position="93"/>
    </location>
</feature>
<feature type="transmembrane region" description="Helical" evidence="9">
    <location>
        <begin position="377"/>
        <end position="396"/>
    </location>
</feature>
<evidence type="ECO:0000256" key="6">
    <source>
        <dbReference type="ARBA" id="ARBA00034760"/>
    </source>
</evidence>
<dbReference type="GO" id="GO:0012505">
    <property type="term" value="C:endomembrane system"/>
    <property type="evidence" value="ECO:0007669"/>
    <property type="project" value="UniProtKB-SubCell"/>
</dbReference>
<dbReference type="PROSITE" id="PS51751">
    <property type="entry name" value="EXPERA"/>
    <property type="match status" value="1"/>
</dbReference>
<keyword evidence="5 7" id="KW-0472">Membrane</keyword>
<feature type="transmembrane region" description="Helical" evidence="9">
    <location>
        <begin position="426"/>
        <end position="449"/>
    </location>
</feature>
<feature type="transmembrane region" description="Helical" evidence="9">
    <location>
        <begin position="337"/>
        <end position="356"/>
    </location>
</feature>
<evidence type="ECO:0000256" key="5">
    <source>
        <dbReference type="ARBA" id="ARBA00023136"/>
    </source>
</evidence>
<feature type="transmembrane region" description="Helical" evidence="9">
    <location>
        <begin position="200"/>
        <end position="221"/>
    </location>
</feature>
<dbReference type="GO" id="GO:0016020">
    <property type="term" value="C:membrane"/>
    <property type="evidence" value="ECO:0007669"/>
    <property type="project" value="UniProtKB-UniRule"/>
</dbReference>
<feature type="transmembrane region" description="Helical" evidence="9">
    <location>
        <begin position="311"/>
        <end position="331"/>
    </location>
</feature>
<gene>
    <name evidence="11" type="ORF">MONBRDRAFT_30778</name>
</gene>
<dbReference type="InterPro" id="IPR047195">
    <property type="entry name" value="TM6SF1-like"/>
</dbReference>
<dbReference type="FunCoup" id="A9UP69">
    <property type="interactions" value="15"/>
</dbReference>
<keyword evidence="4 7" id="KW-1133">Transmembrane helix</keyword>
<dbReference type="eggNOG" id="ENOG502QRB2">
    <property type="taxonomic scope" value="Eukaryota"/>
</dbReference>
<feature type="region of interest" description="Disordered" evidence="8">
    <location>
        <begin position="1"/>
        <end position="133"/>
    </location>
</feature>
<dbReference type="CDD" id="cd21106">
    <property type="entry name" value="TM6SF1-like"/>
    <property type="match status" value="1"/>
</dbReference>
<feature type="transmembrane region" description="Helical" evidence="9">
    <location>
        <begin position="502"/>
        <end position="521"/>
    </location>
</feature>
<dbReference type="KEGG" id="mbr:MONBRDRAFT_30778"/>